<dbReference type="RefSeq" id="WP_052280706.1">
    <property type="nucleotide sequence ID" value="NZ_BDCI01000043.1"/>
</dbReference>
<keyword evidence="4" id="KW-1185">Reference proteome</keyword>
<protein>
    <submittedName>
        <fullName evidence="3">Membrane protein</fullName>
    </submittedName>
</protein>
<feature type="transmembrane region" description="Helical" evidence="2">
    <location>
        <begin position="57"/>
        <end position="83"/>
    </location>
</feature>
<dbReference type="Proteomes" id="UP000031364">
    <property type="component" value="Unassembled WGS sequence"/>
</dbReference>
<feature type="transmembrane region" description="Helical" evidence="2">
    <location>
        <begin position="488"/>
        <end position="512"/>
    </location>
</feature>
<feature type="transmembrane region" description="Helical" evidence="2">
    <location>
        <begin position="128"/>
        <end position="149"/>
    </location>
</feature>
<sequence length="701" mass="74821">MDTAAVAPKVGSGRDSSGAPASPASEVRSAHRTVAVGAARSGGPVAPVGRSRRVPPVLLVAGALIALQLLLRGWVAASGYFYWDDLILVGRAGRYPLLSTELLLHNHDGHFMPLAFVVAWVVTRAAPLVWAGPMLVLVLGQLAVSVAVLRMVRLLLGLRWALLVPLVFFLFAPVTLPAFAWWSAALNTLPLQFALAWVVGDALLLLRTGCRRYAISGIVVLAVALLFFEKSVIVPFVAFAVAALTQYIDRQHGGGRESGRAQYIDGTQQRGGGRESVVLAQHVDGPQQRSDGPQRRVGDGEPAVLEHAGGERRGGGRGAVVCEVARRGKCLWVGSGLVLMCWLAGYLAVVGVSGVHNNPEGMRDWLPNATSLGVVPALAGGPWRWERWLPAAPWADPPGGAVVLAWAVLISVVALSVYARRGVWPVWVLAVAYVLLLQLPVALVRGGPNTAAELMQSLRYFADLGVPFAVVGALLLRARPRRPLPRQFGTRTAVVLTALFVVSSLCSTGTFVRSWQPSPTKTYVANVKSALAQWDGVPLLEQEVPWDVLNPLAYPQNLASRVLAPVAAPGTFADSTPRLRMITDTGTVVDAQVWWNRRILPGPDPQCGYRIHGGDPVAVRLDGPMLEHEWTAQLNYLAGRDGKLAVAFEHGNPVTVPVRAGLNTVYVRLTGSGSALRISSRTPNLTTCLGVGPVGVASYDN</sequence>
<comment type="caution">
    <text evidence="3">The sequence shown here is derived from an EMBL/GenBank/DDBJ whole genome shotgun (WGS) entry which is preliminary data.</text>
</comment>
<evidence type="ECO:0000313" key="4">
    <source>
        <dbReference type="Proteomes" id="UP000031364"/>
    </source>
</evidence>
<feature type="transmembrane region" description="Helical" evidence="2">
    <location>
        <begin position="331"/>
        <end position="353"/>
    </location>
</feature>
<gene>
    <name evidence="3" type="ORF">FG87_18890</name>
</gene>
<reference evidence="3 4" key="1">
    <citation type="journal article" date="2014" name="Int. J. Syst. Evol. Microbiol.">
        <title>Nocardia vulneris sp. nov., isolated from wounds of human patients in North America.</title>
        <authorList>
            <person name="Lasker B.A."/>
            <person name="Bell M."/>
            <person name="Klenk H.P."/>
            <person name="Sproer C."/>
            <person name="Schumann C."/>
            <person name="Schumann P."/>
            <person name="Brown J.M."/>
        </authorList>
    </citation>
    <scope>NUCLEOTIDE SEQUENCE [LARGE SCALE GENOMIC DNA]</scope>
    <source>
        <strain evidence="3 4">W9851</strain>
    </source>
</reference>
<keyword evidence="2" id="KW-0472">Membrane</keyword>
<feature type="region of interest" description="Disordered" evidence="1">
    <location>
        <begin position="283"/>
        <end position="316"/>
    </location>
</feature>
<evidence type="ECO:0000313" key="3">
    <source>
        <dbReference type="EMBL" id="KIA63607.1"/>
    </source>
</evidence>
<name>A0ABR4ZE19_9NOCA</name>
<feature type="transmembrane region" description="Helical" evidence="2">
    <location>
        <begin position="218"/>
        <end position="244"/>
    </location>
</feature>
<evidence type="ECO:0000256" key="2">
    <source>
        <dbReference type="SAM" id="Phobius"/>
    </source>
</evidence>
<proteinExistence type="predicted"/>
<keyword evidence="2" id="KW-1133">Transmembrane helix</keyword>
<feature type="transmembrane region" description="Helical" evidence="2">
    <location>
        <begin position="161"/>
        <end position="183"/>
    </location>
</feature>
<feature type="transmembrane region" description="Helical" evidence="2">
    <location>
        <begin position="458"/>
        <end position="476"/>
    </location>
</feature>
<feature type="transmembrane region" description="Helical" evidence="2">
    <location>
        <begin position="397"/>
        <end position="419"/>
    </location>
</feature>
<feature type="transmembrane region" description="Helical" evidence="2">
    <location>
        <begin position="426"/>
        <end position="446"/>
    </location>
</feature>
<accession>A0ABR4ZE19</accession>
<feature type="region of interest" description="Disordered" evidence="1">
    <location>
        <begin position="1"/>
        <end position="29"/>
    </location>
</feature>
<dbReference type="EMBL" id="JNFP01000020">
    <property type="protein sequence ID" value="KIA63607.1"/>
    <property type="molecule type" value="Genomic_DNA"/>
</dbReference>
<evidence type="ECO:0000256" key="1">
    <source>
        <dbReference type="SAM" id="MobiDB-lite"/>
    </source>
</evidence>
<keyword evidence="2" id="KW-0812">Transmembrane</keyword>
<organism evidence="3 4">
    <name type="scientific">Nocardia vulneris</name>
    <dbReference type="NCBI Taxonomy" id="1141657"/>
    <lineage>
        <taxon>Bacteria</taxon>
        <taxon>Bacillati</taxon>
        <taxon>Actinomycetota</taxon>
        <taxon>Actinomycetes</taxon>
        <taxon>Mycobacteriales</taxon>
        <taxon>Nocardiaceae</taxon>
        <taxon>Nocardia</taxon>
    </lineage>
</organism>